<evidence type="ECO:0000313" key="3">
    <source>
        <dbReference type="Proteomes" id="UP001305414"/>
    </source>
</evidence>
<dbReference type="EMBL" id="JAWHQM010000065">
    <property type="protein sequence ID" value="KAK5636233.1"/>
    <property type="molecule type" value="Genomic_DNA"/>
</dbReference>
<dbReference type="AlphaFoldDB" id="A0AAN7ZEH0"/>
<gene>
    <name evidence="2" type="ORF">RRF57_011945</name>
</gene>
<keyword evidence="3" id="KW-1185">Reference proteome</keyword>
<protein>
    <submittedName>
        <fullName evidence="2">Uncharacterized protein</fullName>
    </submittedName>
</protein>
<name>A0AAN7ZEH0_9PEZI</name>
<sequence>MTGTKVSKQEFSGQPDQLQTDQFPAVVKSLSMIEADVAAAEVMPTHKALLIRCDTFRSREGSAREMPMNDEALETSQRF</sequence>
<feature type="region of interest" description="Disordered" evidence="1">
    <location>
        <begin position="1"/>
        <end position="20"/>
    </location>
</feature>
<evidence type="ECO:0000256" key="1">
    <source>
        <dbReference type="SAM" id="MobiDB-lite"/>
    </source>
</evidence>
<reference evidence="2 3" key="1">
    <citation type="submission" date="2023-10" db="EMBL/GenBank/DDBJ databases">
        <title>Draft genome sequence of Xylaria bambusicola isolate GMP-LS, the root and basal stem rot pathogen of sugarcane in Indonesia.</title>
        <authorList>
            <person name="Selvaraj P."/>
            <person name="Muralishankar V."/>
            <person name="Muruganantham S."/>
            <person name="Sp S."/>
            <person name="Haryani S."/>
            <person name="Lau K.J.X."/>
            <person name="Naqvi N.I."/>
        </authorList>
    </citation>
    <scope>NUCLEOTIDE SEQUENCE [LARGE SCALE GENOMIC DNA]</scope>
    <source>
        <strain evidence="2">GMP-LS</strain>
    </source>
</reference>
<dbReference type="Proteomes" id="UP001305414">
    <property type="component" value="Unassembled WGS sequence"/>
</dbReference>
<comment type="caution">
    <text evidence="2">The sequence shown here is derived from an EMBL/GenBank/DDBJ whole genome shotgun (WGS) entry which is preliminary data.</text>
</comment>
<organism evidence="2 3">
    <name type="scientific">Xylaria bambusicola</name>
    <dbReference type="NCBI Taxonomy" id="326684"/>
    <lineage>
        <taxon>Eukaryota</taxon>
        <taxon>Fungi</taxon>
        <taxon>Dikarya</taxon>
        <taxon>Ascomycota</taxon>
        <taxon>Pezizomycotina</taxon>
        <taxon>Sordariomycetes</taxon>
        <taxon>Xylariomycetidae</taxon>
        <taxon>Xylariales</taxon>
        <taxon>Xylariaceae</taxon>
        <taxon>Xylaria</taxon>
    </lineage>
</organism>
<evidence type="ECO:0000313" key="2">
    <source>
        <dbReference type="EMBL" id="KAK5636233.1"/>
    </source>
</evidence>
<feature type="region of interest" description="Disordered" evidence="1">
    <location>
        <begin position="60"/>
        <end position="79"/>
    </location>
</feature>
<proteinExistence type="predicted"/>
<accession>A0AAN7ZEH0</accession>